<accession>A0A3L8AAC0</accession>
<evidence type="ECO:0000313" key="2">
    <source>
        <dbReference type="Proteomes" id="UP000267159"/>
    </source>
</evidence>
<dbReference type="SUPFAM" id="SSF52540">
    <property type="entry name" value="P-loop containing nucleoside triphosphate hydrolases"/>
    <property type="match status" value="1"/>
</dbReference>
<reference evidence="1 2" key="1">
    <citation type="submission" date="2018-09" db="EMBL/GenBank/DDBJ databases">
        <title>Murine metabolic-syndrome-specific gut microbial biobank.</title>
        <authorList>
            <person name="Liu C."/>
        </authorList>
    </citation>
    <scope>NUCLEOTIDE SEQUENCE [LARGE SCALE GENOMIC DNA]</scope>
    <source>
        <strain evidence="1 2">0.1X-D8-26</strain>
    </source>
</reference>
<evidence type="ECO:0000313" key="1">
    <source>
        <dbReference type="EMBL" id="RLT80017.1"/>
    </source>
</evidence>
<gene>
    <name evidence="1" type="ORF">D7Y07_10605</name>
</gene>
<name>A0A3L8AAC0_9BACE</name>
<dbReference type="RefSeq" id="WP_121766191.1">
    <property type="nucleotide sequence ID" value="NZ_RAZM01000029.1"/>
</dbReference>
<proteinExistence type="predicted"/>
<dbReference type="Proteomes" id="UP000267159">
    <property type="component" value="Unassembled WGS sequence"/>
</dbReference>
<protein>
    <submittedName>
        <fullName evidence="1">Uncharacterized protein</fullName>
    </submittedName>
</protein>
<dbReference type="InterPro" id="IPR027417">
    <property type="entry name" value="P-loop_NTPase"/>
</dbReference>
<organism evidence="1 2">
    <name type="scientific">Bacteroides acidifaciens</name>
    <dbReference type="NCBI Taxonomy" id="85831"/>
    <lineage>
        <taxon>Bacteria</taxon>
        <taxon>Pseudomonadati</taxon>
        <taxon>Bacteroidota</taxon>
        <taxon>Bacteroidia</taxon>
        <taxon>Bacteroidales</taxon>
        <taxon>Bacteroidaceae</taxon>
        <taxon>Bacteroides</taxon>
    </lineage>
</organism>
<dbReference type="EMBL" id="RAZM01000029">
    <property type="protein sequence ID" value="RLT80017.1"/>
    <property type="molecule type" value="Genomic_DNA"/>
</dbReference>
<sequence length="1395" mass="159814">MDNKYKDYFDIDPDYFPAVNPDVIKSNPELWKKFYPHETFIKLIKDIVSVLNRQQKQNIWVEGAYGTGKSHAVLTLKHLLDSTEQETKEYFETFNLDQDLLKKFLYVKSEGKIITVHRYASSSIKGDNDLFIAIQESIEQALRDAGIDNAAHGAMKDAVVKYLSDEYNKQYFNGLVTGPYASLFGGSDADKIIKDLQEYTEDALRELMRKIFKVANERQIRAFTLDDKGLCEWIRETIRQNKLNAIVFIWDEFTEYFQNNMTALTGFQTMLELSETEHFCFIPVTHKSEALFSAQDTMKNKILGRFVRPRCVIELPENMAFQLMGAAMQKNSDPVIYQEWTEEILPDLCDRTVNSRVIVGKQTKLNDEQMRGILPIHPYAASLLKHISTSFDSNQRSMFDFIKNDRGDDTHAFQWFIKNCGPLDDNPLLTIDMLWNFFYDMGKESLALSIRQILDNYPRLSRANLLEDEKRVLKAVLLFQAISFEVRDSVDLFLANEKNLNSAFEGSDLEGKASHIAEKLVRDKILYKKIVGKNDVYSVLIGEMSEDQIEKHKKKYLTKTTSSLITDGALDEAIELPAALKLRYKLVYAGITDFEQTTKKCMNEAERDGKHLYGVVTFAKDSSERLALSQKITTKLNENPDTPVIFIDCSKTLLGEEQFAEWVEFKAKADYHSGKDKDQSTQNSNYANDVLKNWRKNIKDGEFVYYSKVRLNGETLATEDALMDELRAYNRKIFTNGLECYNVIANMWTLNAARQGAECGLKEEIAGTFRSSNPNTKLEVALNGAWKVQDYWTSSPSLNISAIKARLEELMRTKLRRDGRISIRTIFETLSEAPYGFMPCNLSAFILGFLLKEYCGGKYTWSDDTTSDELTVDKMKEMIHEILQQEKTPNPRYRDKYIVTMPQEVKAFIDITSKAFGISKSQCTSVEAARERVRAKMRELSFPIWTLDYIIEGESIDTDVEVVKRLVELYGFLANNVKEETDMSENDIAIEIGKISLKNASAMSDLEKLFTAEKCQIGIKAFLDVYKDGELIKLANAVNDGNQYINVLRSKFAVDAANWVWRKGTAEAVIDSVILEYQIIEESNKCVGTSKSYKDALRAWSGKANNMRLSFSAIKNDVDDLDVLLGYIYEICTTDQLQEQHKQAFLDSMKIFGAKFVDFYNNRQNDVFKKVCDFELTGLSDADKDKVYGAIPMGCFTKDKVGYSNLVAQMVEEQKKGLNSMKLRNIWREKTNTSSPYQWSEQFSMPIFAMLAEQEVTVCRKIFATINSNKADAKDISDAITYLENAKFFDFLNDASQRDKMFVKNIIRDNAVMLSNIAEVKDYLRSHVTDVPYYWFGSPSVQSTLNKMAEAKYNKDGYEIAFQKIDQMSADDVKKYLKDLIKNNKNVGVEIIKNN</sequence>
<comment type="caution">
    <text evidence="1">The sequence shown here is derived from an EMBL/GenBank/DDBJ whole genome shotgun (WGS) entry which is preliminary data.</text>
</comment>